<evidence type="ECO:0000256" key="2">
    <source>
        <dbReference type="PROSITE-ProRule" id="PRU10007"/>
    </source>
</evidence>
<sequence>MIGSSKVFGRRARQVKAIVPLISTRLSSSTLVPAYINGSIVADSSQSFAVTSPWTNTELHRAHNTTIEHALAAAEAAGTAGMKTWGSYAPAQRRDILLRAANLLNETKNEHVHAVSQEMGAPLELAEYFFHDSVAYLKEVASRTTSCLEGTIAISSKGRVPLIFKEPIGPVLAMAPWNAASILGMRAVATPLAAGCPVVFKSSERSPNSHWLTLKCFTEAGVPPGAFNFINSDIDSTPAIVEALAGSPHIKKINFTGSTRVGREIAIAASKHLKPLVLELGGKSPVIIDSGLSEKQGRDAAFATLFGSWFGNGQICMSTDRIYIMREYFEEFVSLLRSQSEQFNKSKNENMPSLHFDTTHYRAHPQSSVEAVRTLKELVVDALDKGATLVAGQLDPAYYRNGSADGDNNAKAALFHKTILAGVTPEMRLYTEESFGPVASVYPVDSIEEAVAFANESDYALSASVWTPDAAKGIAIGKALHSGAVHINGSTVHDEGTMPHGGVKNSGYGRFGGKWGLEEYTVTKAITLPVLDI</sequence>
<dbReference type="InterPro" id="IPR016161">
    <property type="entry name" value="Ald_DH/histidinol_DH"/>
</dbReference>
<dbReference type="AlphaFoldDB" id="A0A0J9XE92"/>
<dbReference type="EMBL" id="CCBN010000011">
    <property type="protein sequence ID" value="CDO55581.1"/>
    <property type="molecule type" value="Genomic_DNA"/>
</dbReference>
<dbReference type="SUPFAM" id="SSF53720">
    <property type="entry name" value="ALDH-like"/>
    <property type="match status" value="1"/>
</dbReference>
<reference evidence="5" key="1">
    <citation type="submission" date="2014-03" db="EMBL/GenBank/DDBJ databases">
        <authorList>
            <person name="Casaregola S."/>
        </authorList>
    </citation>
    <scope>NUCLEOTIDE SEQUENCE [LARGE SCALE GENOMIC DNA]</scope>
    <source>
        <strain evidence="5">CLIB 918</strain>
    </source>
</reference>
<dbReference type="InterPro" id="IPR015590">
    <property type="entry name" value="Aldehyde_DH_dom"/>
</dbReference>
<evidence type="ECO:0000259" key="4">
    <source>
        <dbReference type="Pfam" id="PF00171"/>
    </source>
</evidence>
<dbReference type="GO" id="GO:0009450">
    <property type="term" value="P:gamma-aminobutyric acid catabolic process"/>
    <property type="evidence" value="ECO:0007669"/>
    <property type="project" value="TreeGrafter"/>
</dbReference>
<name>A0A0J9XE92_GEOCN</name>
<dbReference type="PANTHER" id="PTHR43353:SF6">
    <property type="entry name" value="CYTOPLASMIC ALDEHYDE DEHYDROGENASE (EUROFUNG)"/>
    <property type="match status" value="1"/>
</dbReference>
<dbReference type="GO" id="GO:0004777">
    <property type="term" value="F:succinate-semialdehyde dehydrogenase (NAD+) activity"/>
    <property type="evidence" value="ECO:0007669"/>
    <property type="project" value="TreeGrafter"/>
</dbReference>
<dbReference type="Pfam" id="PF00171">
    <property type="entry name" value="Aldedh"/>
    <property type="match status" value="1"/>
</dbReference>
<dbReference type="PROSITE" id="PS00687">
    <property type="entry name" value="ALDEHYDE_DEHYDR_GLU"/>
    <property type="match status" value="1"/>
</dbReference>
<gene>
    <name evidence="5" type="ORF">BN980_GECA11s03343g</name>
</gene>
<feature type="domain" description="Aldehyde dehydrogenase" evidence="4">
    <location>
        <begin position="42"/>
        <end position="526"/>
    </location>
</feature>
<organism evidence="5 6">
    <name type="scientific">Geotrichum candidum</name>
    <name type="common">Oospora lactis</name>
    <name type="synonym">Dipodascus geotrichum</name>
    <dbReference type="NCBI Taxonomy" id="1173061"/>
    <lineage>
        <taxon>Eukaryota</taxon>
        <taxon>Fungi</taxon>
        <taxon>Dikarya</taxon>
        <taxon>Ascomycota</taxon>
        <taxon>Saccharomycotina</taxon>
        <taxon>Dipodascomycetes</taxon>
        <taxon>Dipodascales</taxon>
        <taxon>Dipodascaceae</taxon>
        <taxon>Geotrichum</taxon>
    </lineage>
</organism>
<dbReference type="PANTHER" id="PTHR43353">
    <property type="entry name" value="SUCCINATE-SEMIALDEHYDE DEHYDROGENASE, MITOCHONDRIAL"/>
    <property type="match status" value="1"/>
</dbReference>
<evidence type="ECO:0000313" key="5">
    <source>
        <dbReference type="EMBL" id="CDO55581.1"/>
    </source>
</evidence>
<comment type="caution">
    <text evidence="5">The sequence shown here is derived from an EMBL/GenBank/DDBJ whole genome shotgun (WGS) entry which is preliminary data.</text>
</comment>
<dbReference type="OrthoDB" id="310895at2759"/>
<dbReference type="InterPro" id="IPR016163">
    <property type="entry name" value="Ald_DH_C"/>
</dbReference>
<accession>A0A0J9XE92</accession>
<proteinExistence type="inferred from homology"/>
<dbReference type="InterPro" id="IPR029510">
    <property type="entry name" value="Ald_DH_CS_GLU"/>
</dbReference>
<comment type="similarity">
    <text evidence="3">Belongs to the aldehyde dehydrogenase family.</text>
</comment>
<dbReference type="Gene3D" id="3.40.309.10">
    <property type="entry name" value="Aldehyde Dehydrogenase, Chain A, domain 2"/>
    <property type="match status" value="1"/>
</dbReference>
<evidence type="ECO:0000256" key="1">
    <source>
        <dbReference type="ARBA" id="ARBA00023002"/>
    </source>
</evidence>
<dbReference type="InterPro" id="IPR016162">
    <property type="entry name" value="Ald_DH_N"/>
</dbReference>
<dbReference type="STRING" id="1173061.A0A0J9XE92"/>
<dbReference type="Gene3D" id="3.40.605.10">
    <property type="entry name" value="Aldehyde Dehydrogenase, Chain A, domain 1"/>
    <property type="match status" value="1"/>
</dbReference>
<dbReference type="Proteomes" id="UP000242525">
    <property type="component" value="Unassembled WGS sequence"/>
</dbReference>
<keyword evidence="6" id="KW-1185">Reference proteome</keyword>
<feature type="active site" evidence="2">
    <location>
        <position position="279"/>
    </location>
</feature>
<evidence type="ECO:0000256" key="3">
    <source>
        <dbReference type="RuleBase" id="RU003345"/>
    </source>
</evidence>
<keyword evidence="1 3" id="KW-0560">Oxidoreductase</keyword>
<protein>
    <submittedName>
        <fullName evidence="5">Similar to Saccharomyces cerevisiae YOR374W ALD4 Mitochondrial aldehyde dehydrogenase</fullName>
    </submittedName>
</protein>
<dbReference type="InterPro" id="IPR050740">
    <property type="entry name" value="Aldehyde_DH_Superfamily"/>
</dbReference>
<evidence type="ECO:0000313" key="6">
    <source>
        <dbReference type="Proteomes" id="UP000242525"/>
    </source>
</evidence>